<accession>A0A191ZHD7</accession>
<name>A0A191ZHD7_9GAMM</name>
<evidence type="ECO:0000256" key="5">
    <source>
        <dbReference type="ARBA" id="ARBA00023136"/>
    </source>
</evidence>
<protein>
    <submittedName>
        <fullName evidence="7">Iron export ABC transporter permease subunit FetB</fullName>
    </submittedName>
</protein>
<gene>
    <name evidence="7" type="ORF">A9404_07685</name>
</gene>
<evidence type="ECO:0000256" key="6">
    <source>
        <dbReference type="SAM" id="Phobius"/>
    </source>
</evidence>
<dbReference type="InterPro" id="IPR005226">
    <property type="entry name" value="UPF0014_fam"/>
</dbReference>
<dbReference type="GO" id="GO:0005886">
    <property type="term" value="C:plasma membrane"/>
    <property type="evidence" value="ECO:0007669"/>
    <property type="project" value="TreeGrafter"/>
</dbReference>
<dbReference type="PANTHER" id="PTHR30028:SF0">
    <property type="entry name" value="PROTEIN ALUMINUM SENSITIVE 3"/>
    <property type="match status" value="1"/>
</dbReference>
<organism evidence="7 8">
    <name type="scientific">Halothiobacillus diazotrophicus</name>
    <dbReference type="NCBI Taxonomy" id="1860122"/>
    <lineage>
        <taxon>Bacteria</taxon>
        <taxon>Pseudomonadati</taxon>
        <taxon>Pseudomonadota</taxon>
        <taxon>Gammaproteobacteria</taxon>
        <taxon>Chromatiales</taxon>
        <taxon>Halothiobacillaceae</taxon>
        <taxon>Halothiobacillus</taxon>
    </lineage>
</organism>
<dbReference type="KEGG" id="haz:A9404_07685"/>
<evidence type="ECO:0000256" key="1">
    <source>
        <dbReference type="ARBA" id="ARBA00004141"/>
    </source>
</evidence>
<comment type="similarity">
    <text evidence="2">Belongs to the UPF0014 family.</text>
</comment>
<dbReference type="STRING" id="1860122.A9404_07685"/>
<feature type="transmembrane region" description="Helical" evidence="6">
    <location>
        <begin position="223"/>
        <end position="251"/>
    </location>
</feature>
<feature type="transmembrane region" description="Helical" evidence="6">
    <location>
        <begin position="128"/>
        <end position="149"/>
    </location>
</feature>
<dbReference type="EMBL" id="CP016027">
    <property type="protein sequence ID" value="ANJ67280.1"/>
    <property type="molecule type" value="Genomic_DNA"/>
</dbReference>
<feature type="transmembrane region" description="Helical" evidence="6">
    <location>
        <begin position="64"/>
        <end position="82"/>
    </location>
</feature>
<dbReference type="Proteomes" id="UP000078596">
    <property type="component" value="Chromosome"/>
</dbReference>
<proteinExistence type="inferred from homology"/>
<keyword evidence="5 6" id="KW-0472">Membrane</keyword>
<feature type="transmembrane region" description="Helical" evidence="6">
    <location>
        <begin position="40"/>
        <end position="58"/>
    </location>
</feature>
<evidence type="ECO:0000256" key="2">
    <source>
        <dbReference type="ARBA" id="ARBA00005268"/>
    </source>
</evidence>
<dbReference type="Pfam" id="PF03649">
    <property type="entry name" value="UPF0014"/>
    <property type="match status" value="1"/>
</dbReference>
<dbReference type="RefSeq" id="WP_066099824.1">
    <property type="nucleotide sequence ID" value="NZ_CP016027.1"/>
</dbReference>
<keyword evidence="8" id="KW-1185">Reference proteome</keyword>
<comment type="subcellular location">
    <subcellularLocation>
        <location evidence="1">Membrane</location>
        <topology evidence="1">Multi-pass membrane protein</topology>
    </subcellularLocation>
</comment>
<sequence length="264" mass="28336">MNIQVLSVVDLILAGLLVLALGVVQLLLGLGLLRSLVWGSIRMVLQLLLVGLVLKSLFAVANLGWITLMALVMLLLASYEVIARQKRPIKGWRGYGIGLVSMGVTAAIITLFTLLIVVQPKPWYTPQYAIPLLGMILGNTMTGIGLALNHLTQTAWSSRVQIEARLLMGQTARAATRELRADALRAGLIPTLNMLAAAGLISLPGMMTGQILAGAPPMEAVRYQILIMLLITAATGFGSMLAVHLGSLRLFDGRDRLRLDRLGG</sequence>
<evidence type="ECO:0000256" key="4">
    <source>
        <dbReference type="ARBA" id="ARBA00022989"/>
    </source>
</evidence>
<dbReference type="PANTHER" id="PTHR30028">
    <property type="entry name" value="UPF0014 INNER MEMBRANE PROTEIN YBBM-RELATED"/>
    <property type="match status" value="1"/>
</dbReference>
<feature type="transmembrane region" description="Helical" evidence="6">
    <location>
        <begin position="12"/>
        <end position="33"/>
    </location>
</feature>
<evidence type="ECO:0000313" key="7">
    <source>
        <dbReference type="EMBL" id="ANJ67280.1"/>
    </source>
</evidence>
<keyword evidence="4 6" id="KW-1133">Transmembrane helix</keyword>
<reference evidence="7 8" key="1">
    <citation type="submission" date="2016-06" db="EMBL/GenBank/DDBJ databases">
        <title>Insight into the functional genes involving in sulfur oxidation in Pearl River water.</title>
        <authorList>
            <person name="Luo J."/>
            <person name="Tan X."/>
            <person name="Lin W."/>
        </authorList>
    </citation>
    <scope>NUCLEOTIDE SEQUENCE [LARGE SCALE GENOMIC DNA]</scope>
    <source>
        <strain evidence="7 8">LS2</strain>
    </source>
</reference>
<evidence type="ECO:0000313" key="8">
    <source>
        <dbReference type="Proteomes" id="UP000078596"/>
    </source>
</evidence>
<feature type="transmembrane region" description="Helical" evidence="6">
    <location>
        <begin position="183"/>
        <end position="203"/>
    </location>
</feature>
<dbReference type="OrthoDB" id="9791807at2"/>
<keyword evidence="3 6" id="KW-0812">Transmembrane</keyword>
<evidence type="ECO:0000256" key="3">
    <source>
        <dbReference type="ARBA" id="ARBA00022692"/>
    </source>
</evidence>
<dbReference type="AlphaFoldDB" id="A0A191ZHD7"/>
<feature type="transmembrane region" description="Helical" evidence="6">
    <location>
        <begin position="94"/>
        <end position="116"/>
    </location>
</feature>